<dbReference type="SMART" id="SM00849">
    <property type="entry name" value="Lactamase_B"/>
    <property type="match status" value="1"/>
</dbReference>
<gene>
    <name evidence="2" type="ORF">ATJ78_2534</name>
</gene>
<dbReference type="SUPFAM" id="SSF56281">
    <property type="entry name" value="Metallo-hydrolase/oxidoreductase"/>
    <property type="match status" value="1"/>
</dbReference>
<dbReference type="PANTHER" id="PTHR43546">
    <property type="entry name" value="UPF0173 METAL-DEPENDENT HYDROLASE MJ1163-RELATED"/>
    <property type="match status" value="1"/>
</dbReference>
<accession>A0A2A9E020</accession>
<dbReference type="Gene3D" id="3.60.15.10">
    <property type="entry name" value="Ribonuclease Z/Hydroxyacylglutathione hydrolase-like"/>
    <property type="match status" value="1"/>
</dbReference>
<protein>
    <submittedName>
        <fullName evidence="2">L-ascorbate metabolism protein UlaG (Beta-lactamase superfamily)</fullName>
    </submittedName>
</protein>
<proteinExistence type="predicted"/>
<evidence type="ECO:0000313" key="2">
    <source>
        <dbReference type="EMBL" id="PFG31562.1"/>
    </source>
</evidence>
<dbReference type="Proteomes" id="UP000221369">
    <property type="component" value="Unassembled WGS sequence"/>
</dbReference>
<evidence type="ECO:0000259" key="1">
    <source>
        <dbReference type="SMART" id="SM00849"/>
    </source>
</evidence>
<organism evidence="2 3">
    <name type="scientific">Paramicrobacterium agarici</name>
    <dbReference type="NCBI Taxonomy" id="630514"/>
    <lineage>
        <taxon>Bacteria</taxon>
        <taxon>Bacillati</taxon>
        <taxon>Actinomycetota</taxon>
        <taxon>Actinomycetes</taxon>
        <taxon>Micrococcales</taxon>
        <taxon>Microbacteriaceae</taxon>
        <taxon>Paramicrobacterium</taxon>
    </lineage>
</organism>
<keyword evidence="3" id="KW-1185">Reference proteome</keyword>
<dbReference type="InterPro" id="IPR036866">
    <property type="entry name" value="RibonucZ/Hydroxyglut_hydro"/>
</dbReference>
<sequence length="235" mass="24714">MSPLDYGSAGLAEAAAQGETDDMHLTKLEHAAFILRDDSGARLIVDPGAYTAPITDAAGIVAVVITHEHPDHWTPEQLERILAINPGVRIFGPAGVAAAAEGFDVTVVEAGDEIDADPFALRFFGGTHAVIHPSIPIVDNLGVLINGSVYYGGDSFTVPEGVDVDVMAVPAGAPWLKISEVMDFVADVAPKRSFPTHEMVLSRIGKDMSNQRIAGVVEAAGGEHFPLEPGESLEI</sequence>
<dbReference type="EMBL" id="PDJE01000001">
    <property type="protein sequence ID" value="PFG31562.1"/>
    <property type="molecule type" value="Genomic_DNA"/>
</dbReference>
<comment type="caution">
    <text evidence="2">The sequence shown here is derived from an EMBL/GenBank/DDBJ whole genome shotgun (WGS) entry which is preliminary data.</text>
</comment>
<name>A0A2A9E020_9MICO</name>
<dbReference type="Pfam" id="PF13483">
    <property type="entry name" value="Lactamase_B_3"/>
    <property type="match status" value="1"/>
</dbReference>
<dbReference type="AlphaFoldDB" id="A0A2A9E020"/>
<dbReference type="InterPro" id="IPR001279">
    <property type="entry name" value="Metallo-B-lactamas"/>
</dbReference>
<dbReference type="InterPro" id="IPR050114">
    <property type="entry name" value="UPF0173_UPF0282_UlaG_hydrolase"/>
</dbReference>
<feature type="domain" description="Metallo-beta-lactamase" evidence="1">
    <location>
        <begin position="29"/>
        <end position="197"/>
    </location>
</feature>
<dbReference type="PANTHER" id="PTHR43546:SF3">
    <property type="entry name" value="UPF0173 METAL-DEPENDENT HYDROLASE MJ1163"/>
    <property type="match status" value="1"/>
</dbReference>
<reference evidence="2 3" key="1">
    <citation type="submission" date="2017-10" db="EMBL/GenBank/DDBJ databases">
        <title>Sequencing the genomes of 1000 actinobacteria strains.</title>
        <authorList>
            <person name="Klenk H.-P."/>
        </authorList>
    </citation>
    <scope>NUCLEOTIDE SEQUENCE [LARGE SCALE GENOMIC DNA]</scope>
    <source>
        <strain evidence="2 3">DSM 21798</strain>
    </source>
</reference>
<evidence type="ECO:0000313" key="3">
    <source>
        <dbReference type="Proteomes" id="UP000221369"/>
    </source>
</evidence>